<proteinExistence type="predicted"/>
<dbReference type="Pfam" id="PF02517">
    <property type="entry name" value="Rce1-like"/>
    <property type="match status" value="1"/>
</dbReference>
<evidence type="ECO:0000256" key="1">
    <source>
        <dbReference type="SAM" id="Phobius"/>
    </source>
</evidence>
<dbReference type="Proteomes" id="UP001062901">
    <property type="component" value="Unassembled WGS sequence"/>
</dbReference>
<feature type="transmembrane region" description="Helical" evidence="1">
    <location>
        <begin position="6"/>
        <end position="27"/>
    </location>
</feature>
<keyword evidence="3" id="KW-0645">Protease</keyword>
<keyword evidence="1" id="KW-1133">Transmembrane helix</keyword>
<evidence type="ECO:0000259" key="2">
    <source>
        <dbReference type="Pfam" id="PF02517"/>
    </source>
</evidence>
<gene>
    <name evidence="3" type="ORF">AA15669_1227</name>
</gene>
<dbReference type="EMBL" id="BAQD01000021">
    <property type="protein sequence ID" value="GBQ07099.1"/>
    <property type="molecule type" value="Genomic_DNA"/>
</dbReference>
<feature type="domain" description="CAAX prenyl protease 2/Lysostaphin resistance protein A-like" evidence="2">
    <location>
        <begin position="129"/>
        <end position="233"/>
    </location>
</feature>
<feature type="transmembrane region" description="Helical" evidence="1">
    <location>
        <begin position="102"/>
        <end position="121"/>
    </location>
</feature>
<name>A0ABQ0NZ42_9PROT</name>
<dbReference type="GO" id="GO:0006508">
    <property type="term" value="P:proteolysis"/>
    <property type="evidence" value="ECO:0007669"/>
    <property type="project" value="UniProtKB-KW"/>
</dbReference>
<dbReference type="InterPro" id="IPR003675">
    <property type="entry name" value="Rce1/LyrA-like_dom"/>
</dbReference>
<dbReference type="RefSeq" id="WP_083912729.1">
    <property type="nucleotide sequence ID" value="NZ_BAQD01000021.1"/>
</dbReference>
<organism evidence="3 4">
    <name type="scientific">Saccharibacter floricola DSM 15669</name>
    <dbReference type="NCBI Taxonomy" id="1123227"/>
    <lineage>
        <taxon>Bacteria</taxon>
        <taxon>Pseudomonadati</taxon>
        <taxon>Pseudomonadota</taxon>
        <taxon>Alphaproteobacteria</taxon>
        <taxon>Acetobacterales</taxon>
        <taxon>Acetobacteraceae</taxon>
        <taxon>Saccharibacter</taxon>
    </lineage>
</organism>
<comment type="caution">
    <text evidence="3">The sequence shown here is derived from an EMBL/GenBank/DDBJ whole genome shotgun (WGS) entry which is preliminary data.</text>
</comment>
<evidence type="ECO:0000313" key="3">
    <source>
        <dbReference type="EMBL" id="GBQ07099.1"/>
    </source>
</evidence>
<feature type="transmembrane region" description="Helical" evidence="1">
    <location>
        <begin position="61"/>
        <end position="81"/>
    </location>
</feature>
<keyword evidence="3" id="KW-0378">Hydrolase</keyword>
<feature type="transmembrane region" description="Helical" evidence="1">
    <location>
        <begin position="169"/>
        <end position="189"/>
    </location>
</feature>
<keyword evidence="4" id="KW-1185">Reference proteome</keyword>
<keyword evidence="1" id="KW-0812">Transmembrane</keyword>
<accession>A0ABQ0NZ42</accession>
<protein>
    <submittedName>
        <fullName evidence="3">CAAX amino protease</fullName>
    </submittedName>
</protein>
<dbReference type="GO" id="GO:0008233">
    <property type="term" value="F:peptidase activity"/>
    <property type="evidence" value="ECO:0007669"/>
    <property type="project" value="UniProtKB-KW"/>
</dbReference>
<reference evidence="3" key="1">
    <citation type="submission" date="2013-04" db="EMBL/GenBank/DDBJ databases">
        <title>The genome sequencing project of 58 acetic acid bacteria.</title>
        <authorList>
            <person name="Okamoto-Kainuma A."/>
            <person name="Ishikawa M."/>
            <person name="Umino S."/>
            <person name="Koizumi Y."/>
            <person name="Shiwa Y."/>
            <person name="Yoshikawa H."/>
            <person name="Matsutani M."/>
            <person name="Matsushita K."/>
        </authorList>
    </citation>
    <scope>NUCLEOTIDE SEQUENCE</scope>
    <source>
        <strain evidence="3">DSM 15669</strain>
    </source>
</reference>
<evidence type="ECO:0000313" key="4">
    <source>
        <dbReference type="Proteomes" id="UP001062901"/>
    </source>
</evidence>
<sequence length="241" mass="27087">MMNDFSLYCAAMFLGEIIFILPFILLSPQRQYRYIILLFAILLGDIIVTVSPVHLSLHIGHWNWIGKTLALLFSIILIYVLKLSPNAVGLRLPQTARQWRDTALGIMVLMVYMSVIVFVSGDPSSPNPLENWLFEATLPGIDEELFFRGVAIVVTSQAFPQLRFNIPQWVAPFTITTGMFALFHLFSISHGHVSFNWLSTLAGVLPISIGLYVIRYRTGSVFSGMVAHNMANLTNFFLTTS</sequence>
<feature type="transmembrane region" description="Helical" evidence="1">
    <location>
        <begin position="34"/>
        <end position="55"/>
    </location>
</feature>
<feature type="transmembrane region" description="Helical" evidence="1">
    <location>
        <begin position="195"/>
        <end position="214"/>
    </location>
</feature>
<keyword evidence="1" id="KW-0472">Membrane</keyword>